<dbReference type="KEGG" id="pseg:D3H65_25955"/>
<feature type="transmembrane region" description="Helical" evidence="1">
    <location>
        <begin position="88"/>
        <end position="107"/>
    </location>
</feature>
<feature type="transmembrane region" description="Helical" evidence="1">
    <location>
        <begin position="242"/>
        <end position="260"/>
    </location>
</feature>
<protein>
    <submittedName>
        <fullName evidence="3">DUF5009 domain-containing protein</fullName>
    </submittedName>
</protein>
<feature type="transmembrane region" description="Helical" evidence="1">
    <location>
        <begin position="21"/>
        <end position="43"/>
    </location>
</feature>
<feature type="domain" description="DUF5009" evidence="2">
    <location>
        <begin position="14"/>
        <end position="236"/>
    </location>
</feature>
<evidence type="ECO:0000256" key="1">
    <source>
        <dbReference type="SAM" id="Phobius"/>
    </source>
</evidence>
<evidence type="ECO:0000313" key="4">
    <source>
        <dbReference type="Proteomes" id="UP000263900"/>
    </source>
</evidence>
<sequence length="401" mass="44999">MPMKYNTLTTQRILSIDVFRGITILVMIFVNDVAGVSGIPGWMKHMPADADAMTFVDIVFPAFLFIVGMSLPFALNNRLAKGDSFWKLQAHIVWRTIGLLVLGVFMVNAEGGYNEAAMGMSIHLWSLLFYAAAILVWNVYRFEQKVWGYLLQTIGAAGLLTLGLIYRAGEDGSRGLTPHWWGILGLIGWAYLLSCIIYQLVRGSIVGLLIMILVCVVWYIAGRSTAAEHNALLQWMGGQSGHASHTSIVLSGIVLSLVFFKRNKIETNTQRFIQAIVFIVVAAIAGWLLRPLHGISKIYATPSWCLYCVAVCSMLFSFLYWLTDVKKYSRWTAFFKPAASNPLLIYILPAIVYNFQAWLGWYFMPHAFHQGWLGIAWSACYALLIMGVAILLNKLKIRLHL</sequence>
<feature type="transmembrane region" description="Helical" evidence="1">
    <location>
        <begin position="147"/>
        <end position="168"/>
    </location>
</feature>
<feature type="transmembrane region" description="Helical" evidence="1">
    <location>
        <begin position="55"/>
        <end position="76"/>
    </location>
</feature>
<dbReference type="Pfam" id="PF16401">
    <property type="entry name" value="DUF5009"/>
    <property type="match status" value="1"/>
</dbReference>
<reference evidence="3 4" key="1">
    <citation type="submission" date="2018-09" db="EMBL/GenBank/DDBJ databases">
        <title>Genome sequencing of strain 6GH32-13.</title>
        <authorList>
            <person name="Weon H.-Y."/>
            <person name="Heo J."/>
            <person name="Kwon S.-W."/>
        </authorList>
    </citation>
    <scope>NUCLEOTIDE SEQUENCE [LARGE SCALE GENOMIC DNA]</scope>
    <source>
        <strain evidence="3 4">5GH32-13</strain>
    </source>
</reference>
<feature type="transmembrane region" description="Helical" evidence="1">
    <location>
        <begin position="205"/>
        <end position="222"/>
    </location>
</feature>
<feature type="transmembrane region" description="Helical" evidence="1">
    <location>
        <begin position="122"/>
        <end position="140"/>
    </location>
</feature>
<organism evidence="3 4">
    <name type="scientific">Paraflavitalea soli</name>
    <dbReference type="NCBI Taxonomy" id="2315862"/>
    <lineage>
        <taxon>Bacteria</taxon>
        <taxon>Pseudomonadati</taxon>
        <taxon>Bacteroidota</taxon>
        <taxon>Chitinophagia</taxon>
        <taxon>Chitinophagales</taxon>
        <taxon>Chitinophagaceae</taxon>
        <taxon>Paraflavitalea</taxon>
    </lineage>
</organism>
<keyword evidence="1" id="KW-0812">Transmembrane</keyword>
<feature type="transmembrane region" description="Helical" evidence="1">
    <location>
        <begin position="370"/>
        <end position="392"/>
    </location>
</feature>
<dbReference type="Proteomes" id="UP000263900">
    <property type="component" value="Chromosome"/>
</dbReference>
<name>A0A3B7MSW0_9BACT</name>
<keyword evidence="4" id="KW-1185">Reference proteome</keyword>
<evidence type="ECO:0000259" key="2">
    <source>
        <dbReference type="Pfam" id="PF16401"/>
    </source>
</evidence>
<proteinExistence type="predicted"/>
<accession>A0A3B7MSW0</accession>
<dbReference type="AlphaFoldDB" id="A0A3B7MSW0"/>
<keyword evidence="1" id="KW-1133">Transmembrane helix</keyword>
<dbReference type="InterPro" id="IPR032176">
    <property type="entry name" value="DUF5009"/>
</dbReference>
<feature type="transmembrane region" description="Helical" evidence="1">
    <location>
        <begin position="301"/>
        <end position="322"/>
    </location>
</feature>
<dbReference type="PANTHER" id="PTHR31061:SF24">
    <property type="entry name" value="LD22376P"/>
    <property type="match status" value="1"/>
</dbReference>
<gene>
    <name evidence="3" type="ORF">D3H65_25955</name>
</gene>
<feature type="transmembrane region" description="Helical" evidence="1">
    <location>
        <begin position="272"/>
        <end position="289"/>
    </location>
</feature>
<evidence type="ECO:0000313" key="3">
    <source>
        <dbReference type="EMBL" id="AXY77218.1"/>
    </source>
</evidence>
<dbReference type="EMBL" id="CP032157">
    <property type="protein sequence ID" value="AXY77218.1"/>
    <property type="molecule type" value="Genomic_DNA"/>
</dbReference>
<feature type="transmembrane region" description="Helical" evidence="1">
    <location>
        <begin position="180"/>
        <end position="198"/>
    </location>
</feature>
<dbReference type="PANTHER" id="PTHR31061">
    <property type="entry name" value="LD22376P"/>
    <property type="match status" value="1"/>
</dbReference>
<feature type="transmembrane region" description="Helical" evidence="1">
    <location>
        <begin position="343"/>
        <end position="364"/>
    </location>
</feature>
<keyword evidence="1" id="KW-0472">Membrane</keyword>
<dbReference type="OrthoDB" id="9788724at2"/>